<organism evidence="2 4">
    <name type="scientific">Pristionchus mayeri</name>
    <dbReference type="NCBI Taxonomy" id="1317129"/>
    <lineage>
        <taxon>Eukaryota</taxon>
        <taxon>Metazoa</taxon>
        <taxon>Ecdysozoa</taxon>
        <taxon>Nematoda</taxon>
        <taxon>Chromadorea</taxon>
        <taxon>Rhabditida</taxon>
        <taxon>Rhabditina</taxon>
        <taxon>Diplogasteromorpha</taxon>
        <taxon>Diplogasteroidea</taxon>
        <taxon>Neodiplogasteridae</taxon>
        <taxon>Pristionchus</taxon>
    </lineage>
</organism>
<gene>
    <name evidence="2" type="ORF">PMAYCL1PPCAC_14303</name>
    <name evidence="3" type="ORF">PMAYCL1PPCAC_14305</name>
</gene>
<keyword evidence="1" id="KW-1133">Transmembrane helix</keyword>
<feature type="non-terminal residue" evidence="2">
    <location>
        <position position="1"/>
    </location>
</feature>
<evidence type="ECO:0000313" key="4">
    <source>
        <dbReference type="Proteomes" id="UP001328107"/>
    </source>
</evidence>
<keyword evidence="1" id="KW-0472">Membrane</keyword>
<feature type="non-terminal residue" evidence="2">
    <location>
        <position position="68"/>
    </location>
</feature>
<reference evidence="4" key="1">
    <citation type="submission" date="2022-10" db="EMBL/GenBank/DDBJ databases">
        <title>Genome assembly of Pristionchus species.</title>
        <authorList>
            <person name="Yoshida K."/>
            <person name="Sommer R.J."/>
        </authorList>
    </citation>
    <scope>NUCLEOTIDE SEQUENCE [LARGE SCALE GENOMIC DNA]</scope>
    <source>
        <strain evidence="3 4">RS5460</strain>
    </source>
</reference>
<dbReference type="Proteomes" id="UP001328107">
    <property type="component" value="Unassembled WGS sequence"/>
</dbReference>
<sequence>VPLNNRFGMDAKRSELIALTILSFVAYHLYLSRTWSLGVFNTYIFGVTGAFTLLIDQIRTRLERIWVF</sequence>
<evidence type="ECO:0000313" key="2">
    <source>
        <dbReference type="EMBL" id="GMR44108.1"/>
    </source>
</evidence>
<comment type="caution">
    <text evidence="2">The sequence shown here is derived from an EMBL/GenBank/DDBJ whole genome shotgun (WGS) entry which is preliminary data.</text>
</comment>
<dbReference type="AlphaFoldDB" id="A0AAN4ZMS1"/>
<dbReference type="EMBL" id="BTRK01000003">
    <property type="protein sequence ID" value="GMR44108.1"/>
    <property type="molecule type" value="Genomic_DNA"/>
</dbReference>
<evidence type="ECO:0000313" key="3">
    <source>
        <dbReference type="EMBL" id="GMR44110.1"/>
    </source>
</evidence>
<proteinExistence type="predicted"/>
<protein>
    <submittedName>
        <fullName evidence="2">Uncharacterized protein</fullName>
    </submittedName>
</protein>
<dbReference type="EMBL" id="BTRK01000003">
    <property type="protein sequence ID" value="GMR44110.1"/>
    <property type="molecule type" value="Genomic_DNA"/>
</dbReference>
<evidence type="ECO:0000256" key="1">
    <source>
        <dbReference type="SAM" id="Phobius"/>
    </source>
</evidence>
<accession>A0AAN4ZMS1</accession>
<name>A0AAN4ZMS1_9BILA</name>
<keyword evidence="1" id="KW-0812">Transmembrane</keyword>
<feature type="transmembrane region" description="Helical" evidence="1">
    <location>
        <begin position="37"/>
        <end position="55"/>
    </location>
</feature>
<reference evidence="2" key="2">
    <citation type="submission" date="2023-06" db="EMBL/GenBank/DDBJ databases">
        <title>Genome assembly of Pristionchus species.</title>
        <authorList>
            <person name="Yoshida K."/>
            <person name="Sommer R.J."/>
        </authorList>
    </citation>
    <scope>NUCLEOTIDE SEQUENCE</scope>
    <source>
        <strain evidence="2">RS5460</strain>
    </source>
</reference>
<keyword evidence="4" id="KW-1185">Reference proteome</keyword>